<organism evidence="5 6">
    <name type="scientific">Hydrococcus rivularis NIES-593</name>
    <dbReference type="NCBI Taxonomy" id="1921803"/>
    <lineage>
        <taxon>Bacteria</taxon>
        <taxon>Bacillati</taxon>
        <taxon>Cyanobacteriota</taxon>
        <taxon>Cyanophyceae</taxon>
        <taxon>Pleurocapsales</taxon>
        <taxon>Hydrococcaceae</taxon>
        <taxon>Hydrococcus</taxon>
    </lineage>
</organism>
<dbReference type="Pfam" id="PF01464">
    <property type="entry name" value="SLT"/>
    <property type="match status" value="1"/>
</dbReference>
<dbReference type="Gene3D" id="1.25.40.10">
    <property type="entry name" value="Tetratricopeptide repeat domain"/>
    <property type="match status" value="3"/>
</dbReference>
<dbReference type="Proteomes" id="UP000186868">
    <property type="component" value="Unassembled WGS sequence"/>
</dbReference>
<sequence>MPKQRINPTYLLGGSGALLLALLGSVWLNPQAVDWIEQRTSLDLGSERTSHSEELDRPSAVLNLTTLPAQERESQLKEIASSGKSALDRSRARYLLASDLIKKYEGGPALRQLEGLEDKYPVLAPYILLKRGRAYELTNETQQATETWQKLLETYPQSPIAAEALYKLGQSNPKYWDRAIAQFPQHPRTHDIIGERLKKNPKQPQLMLLLVKYDPDGEGSNAIRDRLVKEFGKQLKPEDWSMIAAGYWKTAEYKKAAQAYAKATPTPESAYRLARSLQLSDKIEEAKKAYQQLIQRFPNAEETGLGLRRLASLSKTQEAIKYLDRVTNKFPKETPEALLEKAKLFDTLNNQKAASQARQKLLSQYAKSDAAAEYRWQVAQQYADAGELVKAWQWAQSIATNNAESPLAPKATFWIGKWAQQLGRQQDAKAAFEHVLARHPQSYYAWRAAVLLGWNVGNFNNVRQMQPTLVKPTLRPMPTAGSETFQELYRLGLNDEAWTLFRAEVRDPWKLTVDEQFTKGLLKLAQGKHLQGINNVGTLRDRKDPQDRSQWQALRQKPEYWYALFPFPFYQSILSWSQQRQLNPVLVTSLIRQESRFETDIRSPVGAVGLMQVMPKTGEWIAKQLQLKEYSLTDPQDNIKLGTWYLDHTHQEYDNNSLLAIASYNAGPGNVAQWLERYRTSDPDVFVEKIPFRETKGYVESVFGNYWNYLRIYDPEIANLLAQYTNQPFNPRSN</sequence>
<dbReference type="Pfam" id="PF13174">
    <property type="entry name" value="TPR_6"/>
    <property type="match status" value="3"/>
</dbReference>
<dbReference type="EMBL" id="MRCB01000012">
    <property type="protein sequence ID" value="OKH22774.1"/>
    <property type="molecule type" value="Genomic_DNA"/>
</dbReference>
<dbReference type="InterPro" id="IPR019734">
    <property type="entry name" value="TPR_rpt"/>
</dbReference>
<dbReference type="SMART" id="SM00028">
    <property type="entry name" value="TPR"/>
    <property type="match status" value="4"/>
</dbReference>
<dbReference type="GO" id="GO:0042597">
    <property type="term" value="C:periplasmic space"/>
    <property type="evidence" value="ECO:0007669"/>
    <property type="project" value="InterPro"/>
</dbReference>
<proteinExistence type="predicted"/>
<dbReference type="OrthoDB" id="9815002at2"/>
<evidence type="ECO:0000313" key="6">
    <source>
        <dbReference type="Proteomes" id="UP000186868"/>
    </source>
</evidence>
<dbReference type="PANTHER" id="PTHR37423:SF5">
    <property type="entry name" value="SOLUBLE LYTIC MUREIN TRANSGLYCOSYLASE"/>
    <property type="match status" value="1"/>
</dbReference>
<keyword evidence="6" id="KW-1185">Reference proteome</keyword>
<evidence type="ECO:0000256" key="1">
    <source>
        <dbReference type="ARBA" id="ARBA00022729"/>
    </source>
</evidence>
<evidence type="ECO:0000256" key="2">
    <source>
        <dbReference type="PROSITE-ProRule" id="PRU00339"/>
    </source>
</evidence>
<feature type="domain" description="Transglycosylase SLT" evidence="4">
    <location>
        <begin position="573"/>
        <end position="683"/>
    </location>
</feature>
<feature type="repeat" description="TPR" evidence="2">
    <location>
        <begin position="125"/>
        <end position="158"/>
    </location>
</feature>
<accession>A0A1U7HGU1</accession>
<evidence type="ECO:0000256" key="3">
    <source>
        <dbReference type="SAM" id="Coils"/>
    </source>
</evidence>
<protein>
    <submittedName>
        <fullName evidence="5">Tail length tape measure protein</fullName>
    </submittedName>
</protein>
<evidence type="ECO:0000313" key="5">
    <source>
        <dbReference type="EMBL" id="OKH22774.1"/>
    </source>
</evidence>
<dbReference type="InterPro" id="IPR008939">
    <property type="entry name" value="Lytic_TGlycosylase_superhlx_U"/>
</dbReference>
<dbReference type="AlphaFoldDB" id="A0A1U7HGU1"/>
<dbReference type="InterPro" id="IPR011990">
    <property type="entry name" value="TPR-like_helical_dom_sf"/>
</dbReference>
<gene>
    <name evidence="5" type="ORF">NIES593_11665</name>
</gene>
<dbReference type="SUPFAM" id="SSF48435">
    <property type="entry name" value="Bacterial muramidases"/>
    <property type="match status" value="1"/>
</dbReference>
<name>A0A1U7HGU1_9CYAN</name>
<dbReference type="GO" id="GO:0004553">
    <property type="term" value="F:hydrolase activity, hydrolyzing O-glycosyl compounds"/>
    <property type="evidence" value="ECO:0007669"/>
    <property type="project" value="InterPro"/>
</dbReference>
<dbReference type="SUPFAM" id="SSF53955">
    <property type="entry name" value="Lysozyme-like"/>
    <property type="match status" value="1"/>
</dbReference>
<comment type="caution">
    <text evidence="5">The sequence shown here is derived from an EMBL/GenBank/DDBJ whole genome shotgun (WGS) entry which is preliminary data.</text>
</comment>
<dbReference type="STRING" id="1921803.NIES593_11665"/>
<keyword evidence="3" id="KW-0175">Coiled coil</keyword>
<dbReference type="CDD" id="cd13401">
    <property type="entry name" value="Slt70-like"/>
    <property type="match status" value="1"/>
</dbReference>
<evidence type="ECO:0000259" key="4">
    <source>
        <dbReference type="Pfam" id="PF01464"/>
    </source>
</evidence>
<dbReference type="PROSITE" id="PS50005">
    <property type="entry name" value="TPR"/>
    <property type="match status" value="1"/>
</dbReference>
<feature type="coiled-coil region" evidence="3">
    <location>
        <begin position="276"/>
        <end position="303"/>
    </location>
</feature>
<keyword evidence="2" id="KW-0802">TPR repeat</keyword>
<dbReference type="RefSeq" id="WP_073599741.1">
    <property type="nucleotide sequence ID" value="NZ_MRCB01000012.1"/>
</dbReference>
<dbReference type="InterPro" id="IPR008258">
    <property type="entry name" value="Transglycosylase_SLT_dom_1"/>
</dbReference>
<keyword evidence="1" id="KW-0732">Signal</keyword>
<reference evidence="5 6" key="1">
    <citation type="submission" date="2016-11" db="EMBL/GenBank/DDBJ databases">
        <title>Draft Genome Sequences of Nine Cyanobacterial Strains from Diverse Habitats.</title>
        <authorList>
            <person name="Zhu T."/>
            <person name="Hou S."/>
            <person name="Lu X."/>
            <person name="Hess W.R."/>
        </authorList>
    </citation>
    <scope>NUCLEOTIDE SEQUENCE [LARGE SCALE GENOMIC DNA]</scope>
    <source>
        <strain evidence="5 6">NIES-593</strain>
    </source>
</reference>
<dbReference type="Gene3D" id="1.10.530.10">
    <property type="match status" value="1"/>
</dbReference>
<dbReference type="PANTHER" id="PTHR37423">
    <property type="entry name" value="SOLUBLE LYTIC MUREIN TRANSGLYCOSYLASE-RELATED"/>
    <property type="match status" value="1"/>
</dbReference>
<dbReference type="InterPro" id="IPR023346">
    <property type="entry name" value="Lysozyme-like_dom_sf"/>
</dbReference>